<dbReference type="EMBL" id="JANBPT010001496">
    <property type="protein sequence ID" value="KAJ1907232.1"/>
    <property type="molecule type" value="Genomic_DNA"/>
</dbReference>
<feature type="transmembrane region" description="Helical" evidence="6">
    <location>
        <begin position="199"/>
        <end position="218"/>
    </location>
</feature>
<feature type="transmembrane region" description="Helical" evidence="6">
    <location>
        <begin position="457"/>
        <end position="474"/>
    </location>
</feature>
<keyword evidence="3 6" id="KW-0812">Transmembrane</keyword>
<dbReference type="PANTHER" id="PTHR43791">
    <property type="entry name" value="PERMEASE-RELATED"/>
    <property type="match status" value="1"/>
</dbReference>
<evidence type="ECO:0000313" key="9">
    <source>
        <dbReference type="Proteomes" id="UP001150569"/>
    </source>
</evidence>
<evidence type="ECO:0000313" key="8">
    <source>
        <dbReference type="EMBL" id="KAJ1907232.1"/>
    </source>
</evidence>
<dbReference type="PROSITE" id="PS50850">
    <property type="entry name" value="MFS"/>
    <property type="match status" value="1"/>
</dbReference>
<evidence type="ECO:0000256" key="3">
    <source>
        <dbReference type="ARBA" id="ARBA00022692"/>
    </source>
</evidence>
<name>A0A9W7ZM03_9FUNG</name>
<dbReference type="PANTHER" id="PTHR43791:SF36">
    <property type="entry name" value="TRANSPORTER, PUTATIVE (AFU_ORTHOLOGUE AFUA_6G08340)-RELATED"/>
    <property type="match status" value="1"/>
</dbReference>
<protein>
    <recommendedName>
        <fullName evidence="7">Major facilitator superfamily (MFS) profile domain-containing protein</fullName>
    </recommendedName>
</protein>
<feature type="transmembrane region" description="Helical" evidence="6">
    <location>
        <begin position="425"/>
        <end position="445"/>
    </location>
</feature>
<gene>
    <name evidence="8" type="ORF">IWQ60_011903</name>
</gene>
<comment type="subcellular location">
    <subcellularLocation>
        <location evidence="1">Membrane</location>
        <topology evidence="1">Multi-pass membrane protein</topology>
    </subcellularLocation>
</comment>
<feature type="domain" description="Major facilitator superfamily (MFS) profile" evidence="7">
    <location>
        <begin position="71"/>
        <end position="483"/>
    </location>
</feature>
<dbReference type="SUPFAM" id="SSF103473">
    <property type="entry name" value="MFS general substrate transporter"/>
    <property type="match status" value="1"/>
</dbReference>
<feature type="transmembrane region" description="Helical" evidence="6">
    <location>
        <begin position="230"/>
        <end position="252"/>
    </location>
</feature>
<reference evidence="8" key="1">
    <citation type="submission" date="2022-07" db="EMBL/GenBank/DDBJ databases">
        <title>Phylogenomic reconstructions and comparative analyses of Kickxellomycotina fungi.</title>
        <authorList>
            <person name="Reynolds N.K."/>
            <person name="Stajich J.E."/>
            <person name="Barry K."/>
            <person name="Grigoriev I.V."/>
            <person name="Crous P."/>
            <person name="Smith M.E."/>
        </authorList>
    </citation>
    <scope>NUCLEOTIDE SEQUENCE</scope>
    <source>
        <strain evidence="8">RSA 861</strain>
    </source>
</reference>
<dbReference type="AlphaFoldDB" id="A0A9W7ZM03"/>
<dbReference type="GO" id="GO:0016020">
    <property type="term" value="C:membrane"/>
    <property type="evidence" value="ECO:0007669"/>
    <property type="project" value="UniProtKB-SubCell"/>
</dbReference>
<dbReference type="GO" id="GO:0022857">
    <property type="term" value="F:transmembrane transporter activity"/>
    <property type="evidence" value="ECO:0007669"/>
    <property type="project" value="InterPro"/>
</dbReference>
<sequence length="519" mass="57148">MSGDQPSSVSSAVTAAGNAGYVPEYGIKQETDAGYQTVGEKAFEVPAPASETSTFSPKDTKRLVRKIDWHLLPLICIVYIFCFLDRSNIGNAKLYHFKEDLNLSQADYSWALSIFYLGYVLLEVPSNLMIKRVRPSLWLAIIIATWGTLSMCMAANSGVASLLTIRILLGMAEAGFFPGVVFFFTFWYNNVEIATRVAIFYSSASIAGAVGGLLAYGIGHIDGHSGLSAWQWLFIIEGIPTIILAAIIYFCLADNPISARWLTPEERIHAVERLESSKIVEKHIHHVDWKEVRESFTDPTVYLHCLIHIALVVPAYGMSFLLPTVINALGYNALNSQLLTVPLYVFSAIFGVFNALISDRLRQRAYFNILPSVMAFIGFVLVVFLKDTVAKYVLLLLVIAGANGSAAINVAWVSNNTLGKTKTGVTTGFVLMVGNAGGVISGQMYRSSEAPDYIGSHMGNAACLAIIVVASLLARYSYVRKNRHLDAFRQRADENPAIWEDPANVPQVLQIDRDFRYTL</sequence>
<feature type="transmembrane region" description="Helical" evidence="6">
    <location>
        <begin position="137"/>
        <end position="159"/>
    </location>
</feature>
<organism evidence="8 9">
    <name type="scientific">Tieghemiomyces parasiticus</name>
    <dbReference type="NCBI Taxonomy" id="78921"/>
    <lineage>
        <taxon>Eukaryota</taxon>
        <taxon>Fungi</taxon>
        <taxon>Fungi incertae sedis</taxon>
        <taxon>Zoopagomycota</taxon>
        <taxon>Kickxellomycotina</taxon>
        <taxon>Dimargaritomycetes</taxon>
        <taxon>Dimargaritales</taxon>
        <taxon>Dimargaritaceae</taxon>
        <taxon>Tieghemiomyces</taxon>
    </lineage>
</organism>
<feature type="transmembrane region" description="Helical" evidence="6">
    <location>
        <begin position="338"/>
        <end position="358"/>
    </location>
</feature>
<dbReference type="Pfam" id="PF07690">
    <property type="entry name" value="MFS_1"/>
    <property type="match status" value="1"/>
</dbReference>
<evidence type="ECO:0000256" key="2">
    <source>
        <dbReference type="ARBA" id="ARBA00022448"/>
    </source>
</evidence>
<dbReference type="OrthoDB" id="2985014at2759"/>
<feature type="transmembrane region" description="Helical" evidence="6">
    <location>
        <begin position="301"/>
        <end position="326"/>
    </location>
</feature>
<evidence type="ECO:0000256" key="6">
    <source>
        <dbReference type="SAM" id="Phobius"/>
    </source>
</evidence>
<evidence type="ECO:0000256" key="4">
    <source>
        <dbReference type="ARBA" id="ARBA00022989"/>
    </source>
</evidence>
<evidence type="ECO:0000256" key="1">
    <source>
        <dbReference type="ARBA" id="ARBA00004141"/>
    </source>
</evidence>
<dbReference type="Gene3D" id="1.20.1250.20">
    <property type="entry name" value="MFS general substrate transporter like domains"/>
    <property type="match status" value="2"/>
</dbReference>
<proteinExistence type="predicted"/>
<dbReference type="Proteomes" id="UP001150569">
    <property type="component" value="Unassembled WGS sequence"/>
</dbReference>
<dbReference type="InterPro" id="IPR011701">
    <property type="entry name" value="MFS"/>
</dbReference>
<dbReference type="InterPro" id="IPR036259">
    <property type="entry name" value="MFS_trans_sf"/>
</dbReference>
<feature type="transmembrane region" description="Helical" evidence="6">
    <location>
        <begin position="109"/>
        <end position="130"/>
    </location>
</feature>
<keyword evidence="9" id="KW-1185">Reference proteome</keyword>
<keyword evidence="2" id="KW-0813">Transport</keyword>
<accession>A0A9W7ZM03</accession>
<keyword evidence="5 6" id="KW-0472">Membrane</keyword>
<feature type="transmembrane region" description="Helical" evidence="6">
    <location>
        <begin position="365"/>
        <end position="386"/>
    </location>
</feature>
<evidence type="ECO:0000259" key="7">
    <source>
        <dbReference type="PROSITE" id="PS50850"/>
    </source>
</evidence>
<feature type="transmembrane region" description="Helical" evidence="6">
    <location>
        <begin position="71"/>
        <end position="89"/>
    </location>
</feature>
<dbReference type="InterPro" id="IPR020846">
    <property type="entry name" value="MFS_dom"/>
</dbReference>
<dbReference type="FunFam" id="1.20.1250.20:FF:000057">
    <property type="entry name" value="MFS general substrate transporter"/>
    <property type="match status" value="1"/>
</dbReference>
<keyword evidence="4 6" id="KW-1133">Transmembrane helix</keyword>
<evidence type="ECO:0000256" key="5">
    <source>
        <dbReference type="ARBA" id="ARBA00023136"/>
    </source>
</evidence>
<comment type="caution">
    <text evidence="8">The sequence shown here is derived from an EMBL/GenBank/DDBJ whole genome shotgun (WGS) entry which is preliminary data.</text>
</comment>
<feature type="transmembrane region" description="Helical" evidence="6">
    <location>
        <begin position="165"/>
        <end position="187"/>
    </location>
</feature>
<feature type="transmembrane region" description="Helical" evidence="6">
    <location>
        <begin position="392"/>
        <end position="413"/>
    </location>
</feature>
<dbReference type="FunFam" id="1.20.1250.20:FF:000013">
    <property type="entry name" value="MFS general substrate transporter"/>
    <property type="match status" value="1"/>
</dbReference>